<reference evidence="3 4" key="2">
    <citation type="journal article" date="2008" name="Nature">
        <title>The Phaeodactylum genome reveals the evolutionary history of diatom genomes.</title>
        <authorList>
            <person name="Bowler C."/>
            <person name="Allen A.E."/>
            <person name="Badger J.H."/>
            <person name="Grimwood J."/>
            <person name="Jabbari K."/>
            <person name="Kuo A."/>
            <person name="Maheswari U."/>
            <person name="Martens C."/>
            <person name="Maumus F."/>
            <person name="Otillar R.P."/>
            <person name="Rayko E."/>
            <person name="Salamov A."/>
            <person name="Vandepoele K."/>
            <person name="Beszteri B."/>
            <person name="Gruber A."/>
            <person name="Heijde M."/>
            <person name="Katinka M."/>
            <person name="Mock T."/>
            <person name="Valentin K."/>
            <person name="Verret F."/>
            <person name="Berges J.A."/>
            <person name="Brownlee C."/>
            <person name="Cadoret J.P."/>
            <person name="Chiovitti A."/>
            <person name="Choi C.J."/>
            <person name="Coesel S."/>
            <person name="De Martino A."/>
            <person name="Detter J.C."/>
            <person name="Durkin C."/>
            <person name="Falciatore A."/>
            <person name="Fournet J."/>
            <person name="Haruta M."/>
            <person name="Huysman M.J."/>
            <person name="Jenkins B.D."/>
            <person name="Jiroutova K."/>
            <person name="Jorgensen R.E."/>
            <person name="Joubert Y."/>
            <person name="Kaplan A."/>
            <person name="Kroger N."/>
            <person name="Kroth P.G."/>
            <person name="La Roche J."/>
            <person name="Lindquist E."/>
            <person name="Lommer M."/>
            <person name="Martin-Jezequel V."/>
            <person name="Lopez P.J."/>
            <person name="Lucas S."/>
            <person name="Mangogna M."/>
            <person name="McGinnis K."/>
            <person name="Medlin L.K."/>
            <person name="Montsant A."/>
            <person name="Oudot-Le Secq M.P."/>
            <person name="Napoli C."/>
            <person name="Obornik M."/>
            <person name="Parker M.S."/>
            <person name="Petit J.L."/>
            <person name="Porcel B.M."/>
            <person name="Poulsen N."/>
            <person name="Robison M."/>
            <person name="Rychlewski L."/>
            <person name="Rynearson T.A."/>
            <person name="Schmutz J."/>
            <person name="Shapiro H."/>
            <person name="Siaut M."/>
            <person name="Stanley M."/>
            <person name="Sussman M.R."/>
            <person name="Taylor A.R."/>
            <person name="Vardi A."/>
            <person name="von Dassow P."/>
            <person name="Vyverman W."/>
            <person name="Willis A."/>
            <person name="Wyrwicz L.S."/>
            <person name="Rokhsar D.S."/>
            <person name="Weissenbach J."/>
            <person name="Armbrust E.V."/>
            <person name="Green B.R."/>
            <person name="Van de Peer Y."/>
            <person name="Grigoriev I.V."/>
        </authorList>
    </citation>
    <scope>NUCLEOTIDE SEQUENCE [LARGE SCALE GENOMIC DNA]</scope>
    <source>
        <strain evidence="3 4">CCMP1335</strain>
    </source>
</reference>
<protein>
    <recommendedName>
        <fullName evidence="2">DUF6824 domain-containing protein</fullName>
    </recommendedName>
</protein>
<feature type="domain" description="DUF6824" evidence="2">
    <location>
        <begin position="14"/>
        <end position="106"/>
    </location>
</feature>
<name>B8CDN2_THAPS</name>
<dbReference type="InParanoid" id="B8CDN2"/>
<sequence>MVTIINDSDINQHDVLLGRGGHNHTHSGNEELRKIARKLSTKYGRATKKAKATIARRVLKKIQKSSGRFLTKSRSFQGCCAEGGRNGWMEVDQGVAQEKICQALRDAVSSMNSAGGSASSRMEEESAEEDDGETMLPALPALPPPFNNEEEEPDVEAVVSMNHEYISSQILPDNIENTFPSVDMDYSIPEMIRNPSTPKAVVTPSNAQVQALPFYSSNGVLRNSDDDFEDLFDGELLRSSSSDDVFAFRV</sequence>
<dbReference type="eggNOG" id="ENOG502SZUU">
    <property type="taxonomic scope" value="Eukaryota"/>
</dbReference>
<dbReference type="Proteomes" id="UP000001449">
    <property type="component" value="Chromosome 15"/>
</dbReference>
<proteinExistence type="predicted"/>
<evidence type="ECO:0000313" key="3">
    <source>
        <dbReference type="EMBL" id="EED88645.1"/>
    </source>
</evidence>
<evidence type="ECO:0000256" key="1">
    <source>
        <dbReference type="SAM" id="MobiDB-lite"/>
    </source>
</evidence>
<dbReference type="PaxDb" id="35128-Thaps10264"/>
<organism evidence="3 4">
    <name type="scientific">Thalassiosira pseudonana</name>
    <name type="common">Marine diatom</name>
    <name type="synonym">Cyclotella nana</name>
    <dbReference type="NCBI Taxonomy" id="35128"/>
    <lineage>
        <taxon>Eukaryota</taxon>
        <taxon>Sar</taxon>
        <taxon>Stramenopiles</taxon>
        <taxon>Ochrophyta</taxon>
        <taxon>Bacillariophyta</taxon>
        <taxon>Coscinodiscophyceae</taxon>
        <taxon>Thalassiosirophycidae</taxon>
        <taxon>Thalassiosirales</taxon>
        <taxon>Thalassiosiraceae</taxon>
        <taxon>Thalassiosira</taxon>
    </lineage>
</organism>
<dbReference type="GeneID" id="7443969"/>
<feature type="compositionally biased region" description="Low complexity" evidence="1">
    <location>
        <begin position="111"/>
        <end position="120"/>
    </location>
</feature>
<gene>
    <name evidence="3" type="ORF">THAPSDRAFT_10264</name>
</gene>
<keyword evidence="4" id="KW-1185">Reference proteome</keyword>
<feature type="region of interest" description="Disordered" evidence="1">
    <location>
        <begin position="111"/>
        <end position="134"/>
    </location>
</feature>
<dbReference type="Pfam" id="PF20710">
    <property type="entry name" value="DUF6824"/>
    <property type="match status" value="1"/>
</dbReference>
<dbReference type="HOGENOM" id="CLU_1113234_0_0_1"/>
<evidence type="ECO:0000259" key="2">
    <source>
        <dbReference type="Pfam" id="PF20710"/>
    </source>
</evidence>
<reference evidence="3 4" key="1">
    <citation type="journal article" date="2004" name="Science">
        <title>The genome of the diatom Thalassiosira pseudonana: ecology, evolution, and metabolism.</title>
        <authorList>
            <person name="Armbrust E.V."/>
            <person name="Berges J.A."/>
            <person name="Bowler C."/>
            <person name="Green B.R."/>
            <person name="Martinez D."/>
            <person name="Putnam N.H."/>
            <person name="Zhou S."/>
            <person name="Allen A.E."/>
            <person name="Apt K.E."/>
            <person name="Bechner M."/>
            <person name="Brzezinski M.A."/>
            <person name="Chaal B.K."/>
            <person name="Chiovitti A."/>
            <person name="Davis A.K."/>
            <person name="Demarest M.S."/>
            <person name="Detter J.C."/>
            <person name="Glavina T."/>
            <person name="Goodstein D."/>
            <person name="Hadi M.Z."/>
            <person name="Hellsten U."/>
            <person name="Hildebrand M."/>
            <person name="Jenkins B.D."/>
            <person name="Jurka J."/>
            <person name="Kapitonov V.V."/>
            <person name="Kroger N."/>
            <person name="Lau W.W."/>
            <person name="Lane T.W."/>
            <person name="Larimer F.W."/>
            <person name="Lippmeier J.C."/>
            <person name="Lucas S."/>
            <person name="Medina M."/>
            <person name="Montsant A."/>
            <person name="Obornik M."/>
            <person name="Parker M.S."/>
            <person name="Palenik B."/>
            <person name="Pazour G.J."/>
            <person name="Richardson P.M."/>
            <person name="Rynearson T.A."/>
            <person name="Saito M.A."/>
            <person name="Schwartz D.C."/>
            <person name="Thamatrakoln K."/>
            <person name="Valentin K."/>
            <person name="Vardi A."/>
            <person name="Wilkerson F.P."/>
            <person name="Rokhsar D.S."/>
        </authorList>
    </citation>
    <scope>NUCLEOTIDE SEQUENCE [LARGE SCALE GENOMIC DNA]</scope>
    <source>
        <strain evidence="3 4">CCMP1335</strain>
    </source>
</reference>
<dbReference type="KEGG" id="tps:THAPSDRAFT_10264"/>
<evidence type="ECO:0000313" key="4">
    <source>
        <dbReference type="Proteomes" id="UP000001449"/>
    </source>
</evidence>
<dbReference type="EMBL" id="CM000650">
    <property type="protein sequence ID" value="EED88645.1"/>
    <property type="molecule type" value="Genomic_DNA"/>
</dbReference>
<dbReference type="RefSeq" id="XP_002294290.1">
    <property type="nucleotide sequence ID" value="XM_002294254.1"/>
</dbReference>
<dbReference type="InterPro" id="IPR049227">
    <property type="entry name" value="DUF6824"/>
</dbReference>
<dbReference type="AlphaFoldDB" id="B8CDN2"/>
<accession>B8CDN2</accession>